<dbReference type="GO" id="GO:0005886">
    <property type="term" value="C:plasma membrane"/>
    <property type="evidence" value="ECO:0007669"/>
    <property type="project" value="InterPro"/>
</dbReference>
<dbReference type="InterPro" id="IPR009571">
    <property type="entry name" value="SUR7/Rim9-like_fungi"/>
</dbReference>
<keyword evidence="1" id="KW-0472">Membrane</keyword>
<protein>
    <submittedName>
        <fullName evidence="2">Uncharacterized protein</fullName>
    </submittedName>
</protein>
<evidence type="ECO:0000313" key="2">
    <source>
        <dbReference type="EMBL" id="GHJ90324.1"/>
    </source>
</evidence>
<dbReference type="Proteomes" id="UP000620104">
    <property type="component" value="Unassembled WGS sequence"/>
</dbReference>
<evidence type="ECO:0000313" key="3">
    <source>
        <dbReference type="Proteomes" id="UP000620104"/>
    </source>
</evidence>
<keyword evidence="1" id="KW-0812">Transmembrane</keyword>
<keyword evidence="1" id="KW-1133">Transmembrane helix</keyword>
<dbReference type="OrthoDB" id="3881at2759"/>
<dbReference type="GO" id="GO:0032153">
    <property type="term" value="C:cell division site"/>
    <property type="evidence" value="ECO:0007669"/>
    <property type="project" value="TreeGrafter"/>
</dbReference>
<feature type="transmembrane region" description="Helical" evidence="1">
    <location>
        <begin position="117"/>
        <end position="142"/>
    </location>
</feature>
<name>A0A8H3YHW1_9TREE</name>
<evidence type="ECO:0000256" key="1">
    <source>
        <dbReference type="SAM" id="Phobius"/>
    </source>
</evidence>
<accession>A0A8H3YHW1</accession>
<dbReference type="GO" id="GO:0035838">
    <property type="term" value="C:growing cell tip"/>
    <property type="evidence" value="ECO:0007669"/>
    <property type="project" value="TreeGrafter"/>
</dbReference>
<feature type="transmembrane region" description="Helical" evidence="1">
    <location>
        <begin position="149"/>
        <end position="176"/>
    </location>
</feature>
<dbReference type="EMBL" id="BLZA01000058">
    <property type="protein sequence ID" value="GHJ90324.1"/>
    <property type="molecule type" value="Genomic_DNA"/>
</dbReference>
<dbReference type="PANTHER" id="PTHR28013:SF4">
    <property type="entry name" value="MARVEL DOMAIN-CONTAINING PROTEIN"/>
    <property type="match status" value="1"/>
</dbReference>
<dbReference type="InterPro" id="IPR051380">
    <property type="entry name" value="pH-response_reg_palI/RIM9"/>
</dbReference>
<reference evidence="2" key="1">
    <citation type="submission" date="2020-07" db="EMBL/GenBank/DDBJ databases">
        <title>Draft Genome Sequence of a Deep-Sea Yeast, Naganishia (Cryptococcus) liquefaciens strain N6.</title>
        <authorList>
            <person name="Han Y.W."/>
            <person name="Kajitani R."/>
            <person name="Morimoto H."/>
            <person name="Parhat M."/>
            <person name="Tsubouchi H."/>
            <person name="Bakenova O."/>
            <person name="Ogata M."/>
            <person name="Argunhan B."/>
            <person name="Aoki R."/>
            <person name="Kajiwara S."/>
            <person name="Itoh T."/>
            <person name="Iwasaki H."/>
        </authorList>
    </citation>
    <scope>NUCLEOTIDE SEQUENCE</scope>
    <source>
        <strain evidence="2">N6</strain>
    </source>
</reference>
<organism evidence="2 3">
    <name type="scientific">Naganishia liquefaciens</name>
    <dbReference type="NCBI Taxonomy" id="104408"/>
    <lineage>
        <taxon>Eukaryota</taxon>
        <taxon>Fungi</taxon>
        <taxon>Dikarya</taxon>
        <taxon>Basidiomycota</taxon>
        <taxon>Agaricomycotina</taxon>
        <taxon>Tremellomycetes</taxon>
        <taxon>Filobasidiales</taxon>
        <taxon>Filobasidiaceae</taxon>
        <taxon>Naganishia</taxon>
    </lineage>
</organism>
<comment type="caution">
    <text evidence="2">The sequence shown here is derived from an EMBL/GenBank/DDBJ whole genome shotgun (WGS) entry which is preliminary data.</text>
</comment>
<sequence length="263" mass="27902">MWAGIAFPGFFLTLAALVLLVLTTVSTPVVKDLYFLQVETSGSASSLASTLRLGTLGYCLTGVASTALSSVTDEELTNGCTAAKLGYALDSTLVTDGEVFGLNIGNLSDSVIKGLTYLLVLQPIAGGFAFLTLIFAFFAWCCSSRFMEVVAFLLSLFATLVAWVAWAIALALFVIAKNRIESASDGDLEAKLGNCLWLGLGAAIALSIAMCSTCVGTFGSYSSKHRGSSRSRKRGSEAYPHMYQQTQSVEPVYPMTSPYGQRA</sequence>
<proteinExistence type="predicted"/>
<keyword evidence="3" id="KW-1185">Reference proteome</keyword>
<gene>
    <name evidence="2" type="ORF">NliqN6_6726</name>
</gene>
<dbReference type="Pfam" id="PF06687">
    <property type="entry name" value="SUR7"/>
    <property type="match status" value="1"/>
</dbReference>
<feature type="transmembrane region" description="Helical" evidence="1">
    <location>
        <begin position="196"/>
        <end position="221"/>
    </location>
</feature>
<dbReference type="AlphaFoldDB" id="A0A8H3YHW1"/>
<dbReference type="PANTHER" id="PTHR28013">
    <property type="entry name" value="PROTEIN DCV1-RELATED"/>
    <property type="match status" value="1"/>
</dbReference>